<evidence type="ECO:0000313" key="3">
    <source>
        <dbReference type="Proteomes" id="UP000001194"/>
    </source>
</evidence>
<keyword evidence="3" id="KW-1185">Reference proteome</keyword>
<dbReference type="AlphaFoldDB" id="B0E2R7"/>
<evidence type="ECO:0000313" key="2">
    <source>
        <dbReference type="EMBL" id="EDQ98870.1"/>
    </source>
</evidence>
<dbReference type="KEGG" id="lbc:LACBIDRAFT_318608"/>
<sequence>MFDWHTKWAFRLNEPTGKIHEVDESIKGAITDSTECIAMLYWVGAPGWYVCPPANLSTNMIIRMIVPPGWEKMPVIRGRLPNDMDPREFTYKEYPGTPYPAIITACPRSGEYVSACQNWRKGHFGIIDPQPVVMQAISGVAVVESFTRSQEPNVTLTNGSSGVNANTTAQTSGVNPNNNAQTSVNHTKFHEPEHSFVPPQSPTWKNALAAVDTNPRCISSSLSVRNLHGYQFPDPFLFISGNHNRLMILAWLMMRDQWLQSLVGVDSTPQLPSPQHWRSFLHDFAKIMQLVPSVPLTSNASFGGMQKNKGKKPNPSNQRHAQKAKEAQGSIFSSAVSIGDRPGTVYWGDVVAMQGKTDHLSLLMMAQVIWNAFEQNLRYEVCHLDHYLLPSAWASDSSAGVRENLIRSIFPEDSDGVLVDGVPLFMQGLVAEKWQDRLAYVDALRRLMTVWPGDGVRRLKAHYLSNSTTQAVFEETEQMVASLYCQTFFDCFGHAPCTLHQIPGFTEGSSSG</sequence>
<name>B0E2R7_LACBS</name>
<evidence type="ECO:0000256" key="1">
    <source>
        <dbReference type="SAM" id="MobiDB-lite"/>
    </source>
</evidence>
<gene>
    <name evidence="2" type="ORF">LACBIDRAFT_318608</name>
</gene>
<reference evidence="2 3" key="1">
    <citation type="journal article" date="2008" name="Nature">
        <title>The genome of Laccaria bicolor provides insights into mycorrhizal symbiosis.</title>
        <authorList>
            <person name="Martin F."/>
            <person name="Aerts A."/>
            <person name="Ahren D."/>
            <person name="Brun A."/>
            <person name="Danchin E.G.J."/>
            <person name="Duchaussoy F."/>
            <person name="Gibon J."/>
            <person name="Kohler A."/>
            <person name="Lindquist E."/>
            <person name="Pereda V."/>
            <person name="Salamov A."/>
            <person name="Shapiro H.J."/>
            <person name="Wuyts J."/>
            <person name="Blaudez D."/>
            <person name="Buee M."/>
            <person name="Brokstein P."/>
            <person name="Canbaeck B."/>
            <person name="Cohen D."/>
            <person name="Courty P.E."/>
            <person name="Coutinho P.M."/>
            <person name="Delaruelle C."/>
            <person name="Detter J.C."/>
            <person name="Deveau A."/>
            <person name="DiFazio S."/>
            <person name="Duplessis S."/>
            <person name="Fraissinet-Tachet L."/>
            <person name="Lucic E."/>
            <person name="Frey-Klett P."/>
            <person name="Fourrey C."/>
            <person name="Feussner I."/>
            <person name="Gay G."/>
            <person name="Grimwood J."/>
            <person name="Hoegger P.J."/>
            <person name="Jain P."/>
            <person name="Kilaru S."/>
            <person name="Labbe J."/>
            <person name="Lin Y.C."/>
            <person name="Legue V."/>
            <person name="Le Tacon F."/>
            <person name="Marmeisse R."/>
            <person name="Melayah D."/>
            <person name="Montanini B."/>
            <person name="Muratet M."/>
            <person name="Nehls U."/>
            <person name="Niculita-Hirzel H."/>
            <person name="Oudot-Le Secq M.P."/>
            <person name="Peter M."/>
            <person name="Quesneville H."/>
            <person name="Rajashekar B."/>
            <person name="Reich M."/>
            <person name="Rouhier N."/>
            <person name="Schmutz J."/>
            <person name="Yin T."/>
            <person name="Chalot M."/>
            <person name="Henrissat B."/>
            <person name="Kuees U."/>
            <person name="Lucas S."/>
            <person name="Van de Peer Y."/>
            <person name="Podila G.K."/>
            <person name="Polle A."/>
            <person name="Pukkila P.J."/>
            <person name="Richardson P.M."/>
            <person name="Rouze P."/>
            <person name="Sanders I.R."/>
            <person name="Stajich J.E."/>
            <person name="Tunlid A."/>
            <person name="Tuskan G."/>
            <person name="Grigoriev I.V."/>
        </authorList>
    </citation>
    <scope>NUCLEOTIDE SEQUENCE [LARGE SCALE GENOMIC DNA]</scope>
    <source>
        <strain evidence="3">S238N-H82 / ATCC MYA-4686</strain>
    </source>
</reference>
<feature type="region of interest" description="Disordered" evidence="1">
    <location>
        <begin position="301"/>
        <end position="324"/>
    </location>
</feature>
<dbReference type="GeneID" id="6086140"/>
<protein>
    <submittedName>
        <fullName evidence="2">Predicted protein</fullName>
    </submittedName>
</protein>
<feature type="region of interest" description="Disordered" evidence="1">
    <location>
        <begin position="159"/>
        <end position="179"/>
    </location>
</feature>
<dbReference type="InParanoid" id="B0E2R7"/>
<accession>B0E2R7</accession>
<organism evidence="3">
    <name type="scientific">Laccaria bicolor (strain S238N-H82 / ATCC MYA-4686)</name>
    <name type="common">Bicoloured deceiver</name>
    <name type="synonym">Laccaria laccata var. bicolor</name>
    <dbReference type="NCBI Taxonomy" id="486041"/>
    <lineage>
        <taxon>Eukaryota</taxon>
        <taxon>Fungi</taxon>
        <taxon>Dikarya</taxon>
        <taxon>Basidiomycota</taxon>
        <taxon>Agaricomycotina</taxon>
        <taxon>Agaricomycetes</taxon>
        <taxon>Agaricomycetidae</taxon>
        <taxon>Agaricales</taxon>
        <taxon>Agaricineae</taxon>
        <taxon>Hydnangiaceae</taxon>
        <taxon>Laccaria</taxon>
    </lineage>
</organism>
<dbReference type="RefSeq" id="XP_001890480.1">
    <property type="nucleotide sequence ID" value="XM_001890445.1"/>
</dbReference>
<dbReference type="OrthoDB" id="2634326at2759"/>
<dbReference type="EMBL" id="DS547187">
    <property type="protein sequence ID" value="EDQ98870.1"/>
    <property type="molecule type" value="Genomic_DNA"/>
</dbReference>
<dbReference type="HOGENOM" id="CLU_046162_1_0_1"/>
<dbReference type="Proteomes" id="UP000001194">
    <property type="component" value="Unassembled WGS sequence"/>
</dbReference>
<proteinExistence type="predicted"/>